<accession>A0A2P4NXW6</accession>
<reference evidence="1 2" key="1">
    <citation type="journal article" date="2013" name="Proc. Natl. Acad. Sci. U.S.A.">
        <title>Genome of an arbuscular mycorrhizal fungus provides insight into the oldest plant symbiosis.</title>
        <authorList>
            <person name="Tisserant E."/>
            <person name="Malbreil M."/>
            <person name="Kuo A."/>
            <person name="Kohler A."/>
            <person name="Symeonidi A."/>
            <person name="Balestrini R."/>
            <person name="Charron P."/>
            <person name="Duensing N."/>
            <person name="Frei Dit Frey N."/>
            <person name="Gianinazzi-Pearson V."/>
            <person name="Gilbert L.B."/>
            <person name="Handa Y."/>
            <person name="Herr J.R."/>
            <person name="Hijri M."/>
            <person name="Koul R."/>
            <person name="Kawaguchi M."/>
            <person name="Krajinski F."/>
            <person name="Lammers P.J."/>
            <person name="Masclaux F.G."/>
            <person name="Murat C."/>
            <person name="Morin E."/>
            <person name="Ndikumana S."/>
            <person name="Pagni M."/>
            <person name="Petitpierre D."/>
            <person name="Requena N."/>
            <person name="Rosikiewicz P."/>
            <person name="Riley R."/>
            <person name="Saito K."/>
            <person name="San Clemente H."/>
            <person name="Shapiro H."/>
            <person name="van Tuinen D."/>
            <person name="Becard G."/>
            <person name="Bonfante P."/>
            <person name="Paszkowski U."/>
            <person name="Shachar-Hill Y.Y."/>
            <person name="Tuskan G.A."/>
            <person name="Young P.W."/>
            <person name="Sanders I.R."/>
            <person name="Henrissat B."/>
            <person name="Rensing S.A."/>
            <person name="Grigoriev I.V."/>
            <person name="Corradi N."/>
            <person name="Roux C."/>
            <person name="Martin F."/>
        </authorList>
    </citation>
    <scope>NUCLEOTIDE SEQUENCE [LARGE SCALE GENOMIC DNA]</scope>
    <source>
        <strain evidence="1 2">DAOM 197198</strain>
    </source>
</reference>
<organism evidence="1 2">
    <name type="scientific">Rhizophagus irregularis (strain DAOM 181602 / DAOM 197198 / MUCL 43194)</name>
    <name type="common">Arbuscular mycorrhizal fungus</name>
    <name type="synonym">Glomus intraradices</name>
    <dbReference type="NCBI Taxonomy" id="747089"/>
    <lineage>
        <taxon>Eukaryota</taxon>
        <taxon>Fungi</taxon>
        <taxon>Fungi incertae sedis</taxon>
        <taxon>Mucoromycota</taxon>
        <taxon>Glomeromycotina</taxon>
        <taxon>Glomeromycetes</taxon>
        <taxon>Glomerales</taxon>
        <taxon>Glomeraceae</taxon>
        <taxon>Rhizophagus</taxon>
    </lineage>
</organism>
<gene>
    <name evidence="1" type="ORF">GLOIN_2v1734764</name>
</gene>
<dbReference type="AlphaFoldDB" id="A0A2P4NXW6"/>
<protein>
    <submittedName>
        <fullName evidence="1">Uncharacterized protein</fullName>
    </submittedName>
</protein>
<dbReference type="Proteomes" id="UP000018888">
    <property type="component" value="Unassembled WGS sequence"/>
</dbReference>
<name>A0A2P4NXW6_RHIID</name>
<comment type="caution">
    <text evidence="1">The sequence shown here is derived from an EMBL/GenBank/DDBJ whole genome shotgun (WGS) entry which is preliminary data.</text>
</comment>
<proteinExistence type="predicted"/>
<evidence type="ECO:0000313" key="1">
    <source>
        <dbReference type="EMBL" id="POG57979.1"/>
    </source>
</evidence>
<reference evidence="1 2" key="2">
    <citation type="journal article" date="2018" name="New Phytol.">
        <title>High intraspecific genome diversity in the model arbuscular mycorrhizal symbiont Rhizophagus irregularis.</title>
        <authorList>
            <person name="Chen E.C.H."/>
            <person name="Morin E."/>
            <person name="Beaudet D."/>
            <person name="Noel J."/>
            <person name="Yildirir G."/>
            <person name="Ndikumana S."/>
            <person name="Charron P."/>
            <person name="St-Onge C."/>
            <person name="Giorgi J."/>
            <person name="Kruger M."/>
            <person name="Marton T."/>
            <person name="Ropars J."/>
            <person name="Grigoriev I.V."/>
            <person name="Hainaut M."/>
            <person name="Henrissat B."/>
            <person name="Roux C."/>
            <person name="Martin F."/>
            <person name="Corradi N."/>
        </authorList>
    </citation>
    <scope>NUCLEOTIDE SEQUENCE [LARGE SCALE GENOMIC DNA]</scope>
    <source>
        <strain evidence="1 2">DAOM 197198</strain>
    </source>
</reference>
<keyword evidence="2" id="KW-1185">Reference proteome</keyword>
<evidence type="ECO:0000313" key="2">
    <source>
        <dbReference type="Proteomes" id="UP000018888"/>
    </source>
</evidence>
<dbReference type="EMBL" id="AUPC02000588">
    <property type="protein sequence ID" value="POG57979.1"/>
    <property type="molecule type" value="Genomic_DNA"/>
</dbReference>
<sequence length="70" mass="8353">MTLIDYIMKVLIFLLILMCIFPQMNYLYPLLLAFHNPCITHIHIFPPVINNPILLMHFLQIYKFMNSLVC</sequence>